<dbReference type="EMBL" id="GBXM01009360">
    <property type="protein sequence ID" value="JAH99217.1"/>
    <property type="molecule type" value="Transcribed_RNA"/>
</dbReference>
<sequence>MAFGRKPTTMNTPI</sequence>
<reference evidence="1" key="2">
    <citation type="journal article" date="2015" name="Fish Shellfish Immunol.">
        <title>Early steps in the European eel (Anguilla anguilla)-Vibrio vulnificus interaction in the gills: Role of the RtxA13 toxin.</title>
        <authorList>
            <person name="Callol A."/>
            <person name="Pajuelo D."/>
            <person name="Ebbesson L."/>
            <person name="Teles M."/>
            <person name="MacKenzie S."/>
            <person name="Amaro C."/>
        </authorList>
    </citation>
    <scope>NUCLEOTIDE SEQUENCE</scope>
</reference>
<name>A0A0E9X8Y5_ANGAN</name>
<evidence type="ECO:0000313" key="1">
    <source>
        <dbReference type="EMBL" id="JAH99217.1"/>
    </source>
</evidence>
<organism evidence="1">
    <name type="scientific">Anguilla anguilla</name>
    <name type="common">European freshwater eel</name>
    <name type="synonym">Muraena anguilla</name>
    <dbReference type="NCBI Taxonomy" id="7936"/>
    <lineage>
        <taxon>Eukaryota</taxon>
        <taxon>Metazoa</taxon>
        <taxon>Chordata</taxon>
        <taxon>Craniata</taxon>
        <taxon>Vertebrata</taxon>
        <taxon>Euteleostomi</taxon>
        <taxon>Actinopterygii</taxon>
        <taxon>Neopterygii</taxon>
        <taxon>Teleostei</taxon>
        <taxon>Anguilliformes</taxon>
        <taxon>Anguillidae</taxon>
        <taxon>Anguilla</taxon>
    </lineage>
</organism>
<proteinExistence type="predicted"/>
<reference evidence="1" key="1">
    <citation type="submission" date="2014-11" db="EMBL/GenBank/DDBJ databases">
        <authorList>
            <person name="Amaro Gonzalez C."/>
        </authorList>
    </citation>
    <scope>NUCLEOTIDE SEQUENCE</scope>
</reference>
<accession>A0A0E9X8Y5</accession>
<protein>
    <submittedName>
        <fullName evidence="1">Uncharacterized protein</fullName>
    </submittedName>
</protein>